<dbReference type="Pfam" id="PF09820">
    <property type="entry name" value="AAA-ATPase_like"/>
    <property type="match status" value="1"/>
</dbReference>
<dbReference type="RefSeq" id="WP_153139703.1">
    <property type="nucleotide sequence ID" value="NZ_CP152484.1"/>
</dbReference>
<reference evidence="3" key="1">
    <citation type="submission" date="2019-09" db="EMBL/GenBank/DDBJ databases">
        <title>Distinct polysaccharide growth profiles of human intestinal Prevotella copri isolates.</title>
        <authorList>
            <person name="Fehlner-Peach H."/>
            <person name="Magnabosco C."/>
            <person name="Raghavan V."/>
            <person name="Scher J.U."/>
            <person name="Tett A."/>
            <person name="Cox L.M."/>
            <person name="Gottsegen C."/>
            <person name="Watters A."/>
            <person name="Wiltshire- Gordon J.D."/>
            <person name="Segata N."/>
            <person name="Bonneau R."/>
            <person name="Littman D.R."/>
        </authorList>
    </citation>
    <scope>NUCLEOTIDE SEQUENCE [LARGE SCALE GENOMIC DNA]</scope>
    <source>
        <strain evidence="3">iAU3127</strain>
    </source>
</reference>
<evidence type="ECO:0000313" key="2">
    <source>
        <dbReference type="EMBL" id="MQO93738.1"/>
    </source>
</evidence>
<dbReference type="GO" id="GO:0005524">
    <property type="term" value="F:ATP binding"/>
    <property type="evidence" value="ECO:0007669"/>
    <property type="project" value="UniProtKB-KW"/>
</dbReference>
<comment type="caution">
    <text evidence="2">The sequence shown here is derived from an EMBL/GenBank/DDBJ whole genome shotgun (WGS) entry which is preliminary data.</text>
</comment>
<dbReference type="InterPro" id="IPR012547">
    <property type="entry name" value="PDDEXK_9"/>
</dbReference>
<name>A0AA90VQY6_9BACT</name>
<keyword evidence="2" id="KW-0547">Nucleotide-binding</keyword>
<evidence type="ECO:0000313" key="3">
    <source>
        <dbReference type="Proteomes" id="UP000421283"/>
    </source>
</evidence>
<dbReference type="Proteomes" id="UP000421283">
    <property type="component" value="Unassembled WGS sequence"/>
</dbReference>
<dbReference type="PANTHER" id="PTHR34825">
    <property type="entry name" value="CONSERVED PROTEIN, WITH A WEAK D-GALACTARATE DEHYDRATASE/ALTRONATE HYDROLASE DOMAIN"/>
    <property type="match status" value="1"/>
</dbReference>
<dbReference type="InterPro" id="IPR018631">
    <property type="entry name" value="AAA-ATPase-like_dom"/>
</dbReference>
<dbReference type="PANTHER" id="PTHR34825:SF1">
    <property type="entry name" value="AAA-ATPASE-LIKE DOMAIN-CONTAINING PROTEIN"/>
    <property type="match status" value="1"/>
</dbReference>
<evidence type="ECO:0000259" key="1">
    <source>
        <dbReference type="Pfam" id="PF09820"/>
    </source>
</evidence>
<feature type="domain" description="AAA-ATPase-like" evidence="1">
    <location>
        <begin position="4"/>
        <end position="211"/>
    </location>
</feature>
<dbReference type="Pfam" id="PF08011">
    <property type="entry name" value="PDDEXK_9"/>
    <property type="match status" value="1"/>
</dbReference>
<protein>
    <submittedName>
        <fullName evidence="2">ATP-binding protein</fullName>
    </submittedName>
</protein>
<sequence>MKYPIGIQDFGKIRDDGYVYLDKTDLIYDLVHNGNIYFLSRPRRFGKSLLISTLECYFQGKKELFKGLAIEQLEKEWKQYPVFHIDFNGKNFTQAGELEKTLQTFVETQELNYGRNPLANTLGDRFMAVLKAAHEKTGLGAVVLIDEYDKPLLDVLDTGLKTFDSEGNERLLEDRHREIMKGFYSVFKAADRDLKFVLLTGVTKFSQVSVFSGFNQPDDISMDDRYEALCGITEEELYSVFDEQIKAMAARYKVSEDEMKYRLKRKYDGYHFSPSMLDIYNPFSILNSLSKKILSDFWFRTGSPTYLVRLLAHFDENLNELTGKFYPTSSFIDYKADTEAPLPMIYQSGYLTIKDWNMDTDSYLLDFPNDEVKAGFVTMVAANYLKPKESPDAWVVEVVNTMKMGDCDKLEKLLTSFFASIPYSQRRKDDEREKERYFQYTFYLVIRMISSFTVLIEKEQSEGRVDCIIETPMFVYIFEFKRDGSATEALKQIEEKGYVREYATDNRTIYLIGCNFSSKTGTIDDWKSKGKNLRKLSDFSDK</sequence>
<gene>
    <name evidence="2" type="ORF">F7D31_13940</name>
</gene>
<dbReference type="AlphaFoldDB" id="A0AA90VQY6"/>
<organism evidence="2 3">
    <name type="scientific">Segatella copri</name>
    <dbReference type="NCBI Taxonomy" id="165179"/>
    <lineage>
        <taxon>Bacteria</taxon>
        <taxon>Pseudomonadati</taxon>
        <taxon>Bacteroidota</taxon>
        <taxon>Bacteroidia</taxon>
        <taxon>Bacteroidales</taxon>
        <taxon>Prevotellaceae</taxon>
        <taxon>Segatella</taxon>
    </lineage>
</organism>
<keyword evidence="2" id="KW-0067">ATP-binding</keyword>
<proteinExistence type="predicted"/>
<accession>A0AA90VQY6</accession>
<dbReference type="EMBL" id="VZAP01000171">
    <property type="protein sequence ID" value="MQO93738.1"/>
    <property type="molecule type" value="Genomic_DNA"/>
</dbReference>